<dbReference type="EMBL" id="BKCP01010181">
    <property type="protein sequence ID" value="GER52257.1"/>
    <property type="molecule type" value="Genomic_DNA"/>
</dbReference>
<keyword evidence="2" id="KW-0456">Lyase</keyword>
<sequence length="221" mass="24835">MNFGKNSRRVAMEAPSSSVKARTAAELQIVKRKSGKTYGQIAEETGLTNVFVAQLLRRQAQLKLGTAPLLRAALPALTDELINEMMQPPLRSYDPNLIQDPAVYRLNEAVMHFGESIKEIINEEFGDGMSNSDYGQGLVETKLAFLFSIYVCGYFYLSFQERSCIMSAIDFYCSVDKVKGIDGKDRVVVTFDGKYLPYTEQTTEHMMSRLSKQDDKDGKPE</sequence>
<dbReference type="InterPro" id="IPR003712">
    <property type="entry name" value="Cyanate_lyase_C"/>
</dbReference>
<dbReference type="InterPro" id="IPR010982">
    <property type="entry name" value="Lambda_DNA-bd_dom_sf"/>
</dbReference>
<reference evidence="5" key="1">
    <citation type="journal article" date="2019" name="Curr. Biol.">
        <title>Genome Sequence of Striga asiatica Provides Insight into the Evolution of Plant Parasitism.</title>
        <authorList>
            <person name="Yoshida S."/>
            <person name="Kim S."/>
            <person name="Wafula E.K."/>
            <person name="Tanskanen J."/>
            <person name="Kim Y.M."/>
            <person name="Honaas L."/>
            <person name="Yang Z."/>
            <person name="Spallek T."/>
            <person name="Conn C.E."/>
            <person name="Ichihashi Y."/>
            <person name="Cheong K."/>
            <person name="Cui S."/>
            <person name="Der J.P."/>
            <person name="Gundlach H."/>
            <person name="Jiao Y."/>
            <person name="Hori C."/>
            <person name="Ishida J.K."/>
            <person name="Kasahara H."/>
            <person name="Kiba T."/>
            <person name="Kim M.S."/>
            <person name="Koo N."/>
            <person name="Laohavisit A."/>
            <person name="Lee Y.H."/>
            <person name="Lumba S."/>
            <person name="McCourt P."/>
            <person name="Mortimer J.C."/>
            <person name="Mutuku J.M."/>
            <person name="Nomura T."/>
            <person name="Sasaki-Sekimoto Y."/>
            <person name="Seto Y."/>
            <person name="Wang Y."/>
            <person name="Wakatake T."/>
            <person name="Sakakibara H."/>
            <person name="Demura T."/>
            <person name="Yamaguchi S."/>
            <person name="Yoneyama K."/>
            <person name="Manabe R.I."/>
            <person name="Nelson D.C."/>
            <person name="Schulman A.H."/>
            <person name="Timko M.P."/>
            <person name="dePamphilis C.W."/>
            <person name="Choi D."/>
            <person name="Shirasu K."/>
        </authorList>
    </citation>
    <scope>NUCLEOTIDE SEQUENCE [LARGE SCALE GENOMIC DNA]</scope>
    <source>
        <strain evidence="5">cv. UVA1</strain>
    </source>
</reference>
<dbReference type="InterPro" id="IPR036581">
    <property type="entry name" value="Cyanate_lyase_C_sf"/>
</dbReference>
<evidence type="ECO:0000313" key="4">
    <source>
        <dbReference type="EMBL" id="GER52257.1"/>
    </source>
</evidence>
<dbReference type="GO" id="GO:0008824">
    <property type="term" value="F:cyanate hydratase activity"/>
    <property type="evidence" value="ECO:0007669"/>
    <property type="project" value="InterPro"/>
</dbReference>
<dbReference type="PRINTS" id="PR01693">
    <property type="entry name" value="CYANASE"/>
</dbReference>
<comment type="caution">
    <text evidence="4">The sequence shown here is derived from an EMBL/GenBank/DDBJ whole genome shotgun (WGS) entry which is preliminary data.</text>
</comment>
<evidence type="ECO:0000256" key="2">
    <source>
        <dbReference type="ARBA" id="ARBA00023239"/>
    </source>
</evidence>
<evidence type="ECO:0000259" key="3">
    <source>
        <dbReference type="SMART" id="SM01116"/>
    </source>
</evidence>
<dbReference type="AlphaFoldDB" id="A0A5A7R6A0"/>
<dbReference type="Gene3D" id="1.10.260.40">
    <property type="entry name" value="lambda repressor-like DNA-binding domains"/>
    <property type="match status" value="1"/>
</dbReference>
<organism evidence="4 5">
    <name type="scientific">Striga asiatica</name>
    <name type="common">Asiatic witchweed</name>
    <name type="synonym">Buchnera asiatica</name>
    <dbReference type="NCBI Taxonomy" id="4170"/>
    <lineage>
        <taxon>Eukaryota</taxon>
        <taxon>Viridiplantae</taxon>
        <taxon>Streptophyta</taxon>
        <taxon>Embryophyta</taxon>
        <taxon>Tracheophyta</taxon>
        <taxon>Spermatophyta</taxon>
        <taxon>Magnoliopsida</taxon>
        <taxon>eudicotyledons</taxon>
        <taxon>Gunneridae</taxon>
        <taxon>Pentapetalae</taxon>
        <taxon>asterids</taxon>
        <taxon>lamiids</taxon>
        <taxon>Lamiales</taxon>
        <taxon>Orobanchaceae</taxon>
        <taxon>Buchnereae</taxon>
        <taxon>Striga</taxon>
    </lineage>
</organism>
<dbReference type="SMART" id="SM01116">
    <property type="entry name" value="Cyanate_lyase"/>
    <property type="match status" value="1"/>
</dbReference>
<protein>
    <submittedName>
        <fullName evidence="4">Cyanate hydratase</fullName>
    </submittedName>
</protein>
<dbReference type="SUPFAM" id="SSF55234">
    <property type="entry name" value="Cyanase C-terminal domain"/>
    <property type="match status" value="2"/>
</dbReference>
<name>A0A5A7R6A0_STRAF</name>
<dbReference type="SUPFAM" id="SSF47413">
    <property type="entry name" value="lambda repressor-like DNA-binding domains"/>
    <property type="match status" value="1"/>
</dbReference>
<dbReference type="Proteomes" id="UP000325081">
    <property type="component" value="Unassembled WGS sequence"/>
</dbReference>
<proteinExistence type="predicted"/>
<dbReference type="InterPro" id="IPR008076">
    <property type="entry name" value="Cyanase"/>
</dbReference>
<feature type="domain" description="Cyanate lyase C-terminal" evidence="3">
    <location>
        <begin position="92"/>
        <end position="201"/>
    </location>
</feature>
<dbReference type="OrthoDB" id="10019422at2759"/>
<keyword evidence="5" id="KW-1185">Reference proteome</keyword>
<dbReference type="Pfam" id="PF02560">
    <property type="entry name" value="Cyanate_lyase"/>
    <property type="match status" value="2"/>
</dbReference>
<dbReference type="GO" id="GO:0003677">
    <property type="term" value="F:DNA binding"/>
    <property type="evidence" value="ECO:0007669"/>
    <property type="project" value="InterPro"/>
</dbReference>
<evidence type="ECO:0000313" key="5">
    <source>
        <dbReference type="Proteomes" id="UP000325081"/>
    </source>
</evidence>
<evidence type="ECO:0000256" key="1">
    <source>
        <dbReference type="ARBA" id="ARBA00003561"/>
    </source>
</evidence>
<gene>
    <name evidence="4" type="ORF">STAS_29690</name>
</gene>
<dbReference type="Gene3D" id="3.30.1160.10">
    <property type="entry name" value="Cyanate lyase, C-terminal domain"/>
    <property type="match status" value="2"/>
</dbReference>
<dbReference type="PANTHER" id="PTHR34186:SF2">
    <property type="entry name" value="CYANATE HYDRATASE"/>
    <property type="match status" value="1"/>
</dbReference>
<accession>A0A5A7R6A0</accession>
<comment type="function">
    <text evidence="1">Catalyzes the reaction of cyanate with bicarbonate to produce ammonia and carbon dioxide.</text>
</comment>
<dbReference type="PANTHER" id="PTHR34186">
    <property type="entry name" value="CYANATE HYDRATASE"/>
    <property type="match status" value="1"/>
</dbReference>